<gene>
    <name evidence="1" type="ORF">TCIL3000_0_50170</name>
</gene>
<proteinExistence type="predicted"/>
<organism evidence="1 2">
    <name type="scientific">Trypanosoma congolense (strain IL3000)</name>
    <dbReference type="NCBI Taxonomy" id="1068625"/>
    <lineage>
        <taxon>Eukaryota</taxon>
        <taxon>Discoba</taxon>
        <taxon>Euglenozoa</taxon>
        <taxon>Kinetoplastea</taxon>
        <taxon>Metakinetoplastina</taxon>
        <taxon>Trypanosomatida</taxon>
        <taxon>Trypanosomatidae</taxon>
        <taxon>Trypanosoma</taxon>
        <taxon>Nannomonas</taxon>
    </lineage>
</organism>
<dbReference type="OMA" id="FQCMRSH"/>
<reference evidence="2" key="1">
    <citation type="submission" date="2011-07" db="EMBL/GenBank/DDBJ databases">
        <title>Divergent evolution of antigenic variation in African trypanosomes.</title>
        <authorList>
            <person name="Jackson A.P."/>
            <person name="Berry A."/>
            <person name="Allison H.C."/>
            <person name="Burton P."/>
            <person name="Anderson J."/>
            <person name="Aslett M."/>
            <person name="Brown R."/>
            <person name="Corton N."/>
            <person name="Harris D."/>
            <person name="Hauser H."/>
            <person name="Gamble J."/>
            <person name="Gilderthorp R."/>
            <person name="McQuillan J."/>
            <person name="Quail M.A."/>
            <person name="Sanders M."/>
            <person name="Van Tonder A."/>
            <person name="Ginger M.L."/>
            <person name="Donelson J.E."/>
            <person name="Field M.C."/>
            <person name="Barry J.D."/>
            <person name="Berriman M."/>
            <person name="Hertz-Fowler C."/>
        </authorList>
    </citation>
    <scope>NUCLEOTIDE SEQUENCE [LARGE SCALE GENOMIC DNA]</scope>
    <source>
        <strain evidence="2">IL3000</strain>
    </source>
</reference>
<sequence>MAAPIKQARFIGVDPVTAGNNVTVVSGVETSSGIRKKSECQPVDMFVVCFEAALDEELREKNISNHLRSCFEQISSPYGFIRSEGLRGALHWLCDISVEAAEEAAASECGDGASARVPYDAIRASVMKRNPAEAHGSQPGSTLKSCHSESWDRVQRALRGAHYTSSVFHRVLVPRLDGGRPYYGPCGPLNVELSEEEALTWNTLRHAQQSTAPSTVNPVATATPSMSKRKPLDVALTEVTYQEQELALRLLQGLSLTIYDQRRTIAEGRLIPFAIEIWQCCLQHVGALFARQRRRAAAKKAQNADAFTGNVTLNTTIAPPPPTVDEEGPVQLDRELENVVIASIDAVEAVCHYNPLALTRIVQQGGVRALLDLGLCPYAPRDIRCSVFDTISVLMQEVAPFRCAVAAGAAGAAAGGGACGGEDPLIHTMIQNAMSGNSGSGRDGPLPYLMDRASASKFDSAVREWFSQRGLSHVVSAVMELRNVRGTPIAAATTAKVDVARIVQRVGQLRERRLQALLEAVDGRRAAL</sequence>
<dbReference type="Proteomes" id="UP000000702">
    <property type="component" value="Unassembled WGS sequence"/>
</dbReference>
<accession>F9WAX6</accession>
<dbReference type="VEuPathDB" id="TriTrypDB:TcIL3000_0_50170"/>
<dbReference type="EMBL" id="CAEQ01001495">
    <property type="protein sequence ID" value="CCD14400.1"/>
    <property type="molecule type" value="Genomic_DNA"/>
</dbReference>
<comment type="caution">
    <text evidence="1">The sequence shown here is derived from an EMBL/GenBank/DDBJ whole genome shotgun (WGS) entry which is preliminary data.</text>
</comment>
<protein>
    <submittedName>
        <fullName evidence="1">WGS project CAEQ00000000 data, annotated contig 2028</fullName>
    </submittedName>
</protein>
<dbReference type="AlphaFoldDB" id="F9WAX6"/>
<reference evidence="1 2" key="2">
    <citation type="journal article" date="2012" name="Proc. Natl. Acad. Sci. U.S.A.">
        <title>Antigenic diversity is generated by distinct evolutionary mechanisms in African trypanosome species.</title>
        <authorList>
            <person name="Jackson A.P."/>
            <person name="Berry A."/>
            <person name="Aslett M."/>
            <person name="Allison H.C."/>
            <person name="Burton P."/>
            <person name="Vavrova-Anderson J."/>
            <person name="Brown R."/>
            <person name="Browne H."/>
            <person name="Corton N."/>
            <person name="Hauser H."/>
            <person name="Gamble J."/>
            <person name="Gilderthorp R."/>
            <person name="Marcello L."/>
            <person name="McQuillan J."/>
            <person name="Otto T.D."/>
            <person name="Quail M.A."/>
            <person name="Sanders M.J."/>
            <person name="van Tonder A."/>
            <person name="Ginger M.L."/>
            <person name="Field M.C."/>
            <person name="Barry J.D."/>
            <person name="Hertz-Fowler C."/>
            <person name="Berriman M."/>
        </authorList>
    </citation>
    <scope>NUCLEOTIDE SEQUENCE [LARGE SCALE GENOMIC DNA]</scope>
    <source>
        <strain evidence="1 2">IL3000</strain>
    </source>
</reference>
<keyword evidence="2" id="KW-1185">Reference proteome</keyword>
<name>F9WAX6_TRYCI</name>
<evidence type="ECO:0000313" key="1">
    <source>
        <dbReference type="EMBL" id="CCD14400.1"/>
    </source>
</evidence>
<evidence type="ECO:0000313" key="2">
    <source>
        <dbReference type="Proteomes" id="UP000000702"/>
    </source>
</evidence>